<proteinExistence type="inferred from homology"/>
<dbReference type="InterPro" id="IPR053888">
    <property type="entry name" value="MRM3-like_sub_bind"/>
</dbReference>
<dbReference type="GO" id="GO:0006396">
    <property type="term" value="P:RNA processing"/>
    <property type="evidence" value="ECO:0007669"/>
    <property type="project" value="InterPro"/>
</dbReference>
<dbReference type="GO" id="GO:0003723">
    <property type="term" value="F:RNA binding"/>
    <property type="evidence" value="ECO:0007669"/>
    <property type="project" value="InterPro"/>
</dbReference>
<dbReference type="EMBL" id="WUUL01000014">
    <property type="protein sequence ID" value="MXQ55415.1"/>
    <property type="molecule type" value="Genomic_DNA"/>
</dbReference>
<dbReference type="PANTHER" id="PTHR43191">
    <property type="entry name" value="RRNA METHYLTRANSFERASE 3"/>
    <property type="match status" value="1"/>
</dbReference>
<dbReference type="GO" id="GO:0008173">
    <property type="term" value="F:RNA methyltransferase activity"/>
    <property type="evidence" value="ECO:0007669"/>
    <property type="project" value="InterPro"/>
</dbReference>
<dbReference type="InterPro" id="IPR051259">
    <property type="entry name" value="rRNA_Methyltransferase"/>
</dbReference>
<dbReference type="Proteomes" id="UP000430692">
    <property type="component" value="Unassembled WGS sequence"/>
</dbReference>
<evidence type="ECO:0000259" key="4">
    <source>
        <dbReference type="SMART" id="SM00967"/>
    </source>
</evidence>
<dbReference type="InterPro" id="IPR001537">
    <property type="entry name" value="SpoU_MeTrfase"/>
</dbReference>
<dbReference type="GO" id="GO:0005737">
    <property type="term" value="C:cytoplasm"/>
    <property type="evidence" value="ECO:0007669"/>
    <property type="project" value="UniProtKB-ARBA"/>
</dbReference>
<evidence type="ECO:0000256" key="3">
    <source>
        <dbReference type="ARBA" id="ARBA00022679"/>
    </source>
</evidence>
<organism evidence="5 6">
    <name type="scientific">Shimazuella alba</name>
    <dbReference type="NCBI Taxonomy" id="2690964"/>
    <lineage>
        <taxon>Bacteria</taxon>
        <taxon>Bacillati</taxon>
        <taxon>Bacillota</taxon>
        <taxon>Bacilli</taxon>
        <taxon>Bacillales</taxon>
        <taxon>Thermoactinomycetaceae</taxon>
        <taxon>Shimazuella</taxon>
    </lineage>
</organism>
<dbReference type="Gene3D" id="3.40.1280.10">
    <property type="match status" value="1"/>
</dbReference>
<evidence type="ECO:0000256" key="1">
    <source>
        <dbReference type="ARBA" id="ARBA00007228"/>
    </source>
</evidence>
<gene>
    <name evidence="5" type="ORF">GSM42_17170</name>
</gene>
<dbReference type="SMART" id="SM00967">
    <property type="entry name" value="SpoU_sub_bind"/>
    <property type="match status" value="1"/>
</dbReference>
<comment type="similarity">
    <text evidence="1">Belongs to the class IV-like SAM-binding methyltransferase superfamily. RNA methyltransferase TrmH family.</text>
</comment>
<evidence type="ECO:0000256" key="2">
    <source>
        <dbReference type="ARBA" id="ARBA00022603"/>
    </source>
</evidence>
<keyword evidence="2" id="KW-0489">Methyltransferase</keyword>
<dbReference type="Pfam" id="PF22435">
    <property type="entry name" value="MRM3-like_sub_bind"/>
    <property type="match status" value="1"/>
</dbReference>
<comment type="caution">
    <text evidence="5">The sequence shown here is derived from an EMBL/GenBank/DDBJ whole genome shotgun (WGS) entry which is preliminary data.</text>
</comment>
<dbReference type="PANTHER" id="PTHR43191:SF2">
    <property type="entry name" value="RRNA METHYLTRANSFERASE 3, MITOCHONDRIAL"/>
    <property type="match status" value="1"/>
</dbReference>
<dbReference type="InterPro" id="IPR029064">
    <property type="entry name" value="Ribosomal_eL30-like_sf"/>
</dbReference>
<dbReference type="SUPFAM" id="SSF75217">
    <property type="entry name" value="alpha/beta knot"/>
    <property type="match status" value="1"/>
</dbReference>
<dbReference type="CDD" id="cd18095">
    <property type="entry name" value="SpoU-like_rRNA-MTase"/>
    <property type="match status" value="1"/>
</dbReference>
<protein>
    <recommendedName>
        <fullName evidence="4">RNA 2-O ribose methyltransferase substrate binding domain-containing protein</fullName>
    </recommendedName>
</protein>
<name>A0A6I4VZQ0_9BACL</name>
<reference evidence="5 6" key="1">
    <citation type="submission" date="2019-12" db="EMBL/GenBank/DDBJ databases">
        <title>Whole-genome analyses of novel actinobacteria.</title>
        <authorList>
            <person name="Sahin N."/>
            <person name="Saygin H."/>
        </authorList>
    </citation>
    <scope>NUCLEOTIDE SEQUENCE [LARGE SCALE GENOMIC DNA]</scope>
    <source>
        <strain evidence="5 6">KC615</strain>
    </source>
</reference>
<evidence type="ECO:0000313" key="6">
    <source>
        <dbReference type="Proteomes" id="UP000430692"/>
    </source>
</evidence>
<dbReference type="SUPFAM" id="SSF55315">
    <property type="entry name" value="L30e-like"/>
    <property type="match status" value="1"/>
</dbReference>
<evidence type="ECO:0000313" key="5">
    <source>
        <dbReference type="EMBL" id="MXQ55415.1"/>
    </source>
</evidence>
<sequence length="265" mass="29425">MYYSLTSPQNQQVKRWKKLHSKKGRQTYGTYLVEGVHLVQEAKKANAKLAAIIVDEKFDDKDHLLSFENREVPIYKVSSPVFSQIVETEQSQGIIAEAHIPTVDFDEKLGNSSLLLLLDKLQDPGNLGTILRTASAAGVDMVILGDGTVDLYNSKVVRSTMGAMFHLPIFEMNLPNTLPKLKAENFTVVGTSPHNGVYSFDYIFPDKVAIVLGNEGQGIQLDLLEQLDRAIMVPMPGVAESYNVAVTSGILLYELIRQRFIAKNN</sequence>
<keyword evidence="6" id="KW-1185">Reference proteome</keyword>
<keyword evidence="3" id="KW-0808">Transferase</keyword>
<dbReference type="Pfam" id="PF00588">
    <property type="entry name" value="SpoU_methylase"/>
    <property type="match status" value="1"/>
</dbReference>
<dbReference type="RefSeq" id="WP_160802764.1">
    <property type="nucleotide sequence ID" value="NZ_WUUL01000014.1"/>
</dbReference>
<accession>A0A6I4VZQ0</accession>
<dbReference type="GO" id="GO:0032259">
    <property type="term" value="P:methylation"/>
    <property type="evidence" value="ECO:0007669"/>
    <property type="project" value="UniProtKB-KW"/>
</dbReference>
<dbReference type="InterPro" id="IPR013123">
    <property type="entry name" value="SpoU_subst-bd"/>
</dbReference>
<dbReference type="Gene3D" id="3.30.1330.30">
    <property type="match status" value="1"/>
</dbReference>
<dbReference type="InterPro" id="IPR029028">
    <property type="entry name" value="Alpha/beta_knot_MTases"/>
</dbReference>
<feature type="domain" description="RNA 2-O ribose methyltransferase substrate binding" evidence="4">
    <location>
        <begin position="32"/>
        <end position="104"/>
    </location>
</feature>
<dbReference type="InterPro" id="IPR029026">
    <property type="entry name" value="tRNA_m1G_MTases_N"/>
</dbReference>
<dbReference type="AlphaFoldDB" id="A0A6I4VZQ0"/>